<keyword evidence="3" id="KW-1185">Reference proteome</keyword>
<sequence length="282" mass="32001">MRLYLLPISTRRALIYCQRLNKQTAAQTGYADKISTKATETWAKWEASTGGWQKKTTEYGNKALQRIPFEEWGLKSIPPLNARRKAEDMKGPGTIEVVYPGNVIKEQDVNVLVRRLGTERQSLHLKKAWWSVAACPLTIPVGLIPVLPNLPFFYLAYRAWSHYRAFYGSKHLVYLVENNLLKPTSLPSLESFYSPESSSQFDLSPNKPENFVEEHLLLDESSHTALAQTLKVPELSAELERAVKQVRSAIKSQKQLSDQAQESKQAEKKTSTAEDDQTPKRP</sequence>
<dbReference type="PANTHER" id="PTHR28062:SF1">
    <property type="entry name" value="TRANSMEMBRANE PROTEIN"/>
    <property type="match status" value="1"/>
</dbReference>
<protein>
    <recommendedName>
        <fullName evidence="4">Mitochondrial K+-H+ exchange-related-domain-containing protein</fullName>
    </recommendedName>
</protein>
<evidence type="ECO:0000256" key="1">
    <source>
        <dbReference type="SAM" id="MobiDB-lite"/>
    </source>
</evidence>
<dbReference type="GO" id="GO:1902600">
    <property type="term" value="P:proton transmembrane transport"/>
    <property type="evidence" value="ECO:0007669"/>
    <property type="project" value="TreeGrafter"/>
</dbReference>
<dbReference type="Proteomes" id="UP000053317">
    <property type="component" value="Unassembled WGS sequence"/>
</dbReference>
<dbReference type="PANTHER" id="PTHR28062">
    <property type="entry name" value="K+-H+ EXCHANGE-LIKE PROTEIN"/>
    <property type="match status" value="1"/>
</dbReference>
<evidence type="ECO:0008006" key="4">
    <source>
        <dbReference type="Google" id="ProtNLM"/>
    </source>
</evidence>
<evidence type="ECO:0000313" key="3">
    <source>
        <dbReference type="Proteomes" id="UP000053317"/>
    </source>
</evidence>
<dbReference type="GO" id="GO:0005743">
    <property type="term" value="C:mitochondrial inner membrane"/>
    <property type="evidence" value="ECO:0007669"/>
    <property type="project" value="TreeGrafter"/>
</dbReference>
<feature type="compositionally biased region" description="Polar residues" evidence="1">
    <location>
        <begin position="250"/>
        <end position="263"/>
    </location>
</feature>
<proteinExistence type="predicted"/>
<feature type="region of interest" description="Disordered" evidence="1">
    <location>
        <begin position="250"/>
        <end position="282"/>
    </location>
</feature>
<comment type="caution">
    <text evidence="2">The sequence shown here is derived from an EMBL/GenBank/DDBJ whole genome shotgun (WGS) entry which is preliminary data.</text>
</comment>
<accession>A0A0G2HIU0</accession>
<dbReference type="InterPro" id="IPR018786">
    <property type="entry name" value="Mit_KHE1"/>
</dbReference>
<organism evidence="2 3">
    <name type="scientific">Phaeomoniella chlamydospora</name>
    <name type="common">Phaeoacremonium chlamydosporum</name>
    <dbReference type="NCBI Taxonomy" id="158046"/>
    <lineage>
        <taxon>Eukaryota</taxon>
        <taxon>Fungi</taxon>
        <taxon>Dikarya</taxon>
        <taxon>Ascomycota</taxon>
        <taxon>Pezizomycotina</taxon>
        <taxon>Eurotiomycetes</taxon>
        <taxon>Chaetothyriomycetidae</taxon>
        <taxon>Phaeomoniellales</taxon>
        <taxon>Phaeomoniellaceae</taxon>
        <taxon>Phaeomoniella</taxon>
    </lineage>
</organism>
<dbReference type="AlphaFoldDB" id="A0A0G2HIU0"/>
<reference evidence="2 3" key="2">
    <citation type="submission" date="2015-05" db="EMBL/GenBank/DDBJ databases">
        <authorList>
            <person name="Morales-Cruz A."/>
            <person name="Amrine K.C."/>
            <person name="Cantu D."/>
        </authorList>
    </citation>
    <scope>NUCLEOTIDE SEQUENCE [LARGE SCALE GENOMIC DNA]</scope>
    <source>
        <strain evidence="2">UCRPC4</strain>
    </source>
</reference>
<reference evidence="2 3" key="1">
    <citation type="submission" date="2015-05" db="EMBL/GenBank/DDBJ databases">
        <title>Distinctive expansion of gene families associated with plant cell wall degradation and secondary metabolism in the genomes of grapevine trunk pathogens.</title>
        <authorList>
            <person name="Lawrence D.P."/>
            <person name="Travadon R."/>
            <person name="Rolshausen P.E."/>
            <person name="Baumgartner K."/>
        </authorList>
    </citation>
    <scope>NUCLEOTIDE SEQUENCE [LARGE SCALE GENOMIC DNA]</scope>
    <source>
        <strain evidence="2">UCRPC4</strain>
    </source>
</reference>
<dbReference type="OrthoDB" id="5562676at2759"/>
<evidence type="ECO:0000313" key="2">
    <source>
        <dbReference type="EMBL" id="KKY28290.1"/>
    </source>
</evidence>
<dbReference type="EMBL" id="LCWF01000014">
    <property type="protein sequence ID" value="KKY28290.1"/>
    <property type="molecule type" value="Genomic_DNA"/>
</dbReference>
<dbReference type="Pfam" id="PF10173">
    <property type="entry name" value="Mit_KHE1"/>
    <property type="match status" value="1"/>
</dbReference>
<dbReference type="GO" id="GO:0006813">
    <property type="term" value="P:potassium ion transport"/>
    <property type="evidence" value="ECO:0007669"/>
    <property type="project" value="TreeGrafter"/>
</dbReference>
<gene>
    <name evidence="2" type="ORF">UCRPC4_g00636</name>
</gene>
<feature type="compositionally biased region" description="Basic and acidic residues" evidence="1">
    <location>
        <begin position="264"/>
        <end position="282"/>
    </location>
</feature>
<name>A0A0G2HIU0_PHACM</name>